<dbReference type="PANTHER" id="PTHR13447">
    <property type="entry name" value="MITOCHONDRIAL 28S RIBOSOMAL PROTEIN S28"/>
    <property type="match status" value="1"/>
</dbReference>
<dbReference type="Proteomes" id="UP000728185">
    <property type="component" value="Unassembled WGS sequence"/>
</dbReference>
<evidence type="ECO:0000256" key="1">
    <source>
        <dbReference type="SAM" id="MobiDB-lite"/>
    </source>
</evidence>
<keyword evidence="3" id="KW-1185">Reference proteome</keyword>
<accession>A0A8E0VJX8</accession>
<organism evidence="2 3">
    <name type="scientific">Fasciolopsis buskii</name>
    <dbReference type="NCBI Taxonomy" id="27845"/>
    <lineage>
        <taxon>Eukaryota</taxon>
        <taxon>Metazoa</taxon>
        <taxon>Spiralia</taxon>
        <taxon>Lophotrochozoa</taxon>
        <taxon>Platyhelminthes</taxon>
        <taxon>Trematoda</taxon>
        <taxon>Digenea</taxon>
        <taxon>Plagiorchiida</taxon>
        <taxon>Echinostomata</taxon>
        <taxon>Echinostomatoidea</taxon>
        <taxon>Fasciolidae</taxon>
        <taxon>Fasciolopsis</taxon>
    </lineage>
</organism>
<evidence type="ECO:0000313" key="3">
    <source>
        <dbReference type="Proteomes" id="UP000728185"/>
    </source>
</evidence>
<feature type="non-terminal residue" evidence="2">
    <location>
        <position position="1"/>
    </location>
</feature>
<sequence length="115" mass="12578">VIGVVIENVNNADLYIDFGGKFHCVCPQPANTYYPRGSLVRIRLKDPEMTNQFMINAKAITLCEADATFLGPYRGNVTRSAVEDLTAPVAAGDPQSPLRPATDTDSVSAEHWRLL</sequence>
<reference evidence="2" key="1">
    <citation type="submission" date="2019-05" db="EMBL/GenBank/DDBJ databases">
        <title>Annotation for the trematode Fasciolopsis buski.</title>
        <authorList>
            <person name="Choi Y.-J."/>
        </authorList>
    </citation>
    <scope>NUCLEOTIDE SEQUENCE</scope>
    <source>
        <strain evidence="2">HT</strain>
        <tissue evidence="2">Whole worm</tissue>
    </source>
</reference>
<evidence type="ECO:0000313" key="2">
    <source>
        <dbReference type="EMBL" id="KAA0192666.1"/>
    </source>
</evidence>
<dbReference type="PANTHER" id="PTHR13447:SF2">
    <property type="entry name" value="SMALL RIBOSOMAL SUBUNIT PROTEIN BS1M"/>
    <property type="match status" value="1"/>
</dbReference>
<dbReference type="InterPro" id="IPR019375">
    <property type="entry name" value="Ribosomal_bS1m"/>
</dbReference>
<gene>
    <name evidence="2" type="ORF">FBUS_11560</name>
</gene>
<protein>
    <submittedName>
        <fullName evidence="2">28S ribosomal protein S28 mitochondrial</fullName>
    </submittedName>
</protein>
<dbReference type="Pfam" id="PF10246">
    <property type="entry name" value="MRP-S35"/>
    <property type="match status" value="1"/>
</dbReference>
<feature type="region of interest" description="Disordered" evidence="1">
    <location>
        <begin position="88"/>
        <end position="107"/>
    </location>
</feature>
<keyword evidence="2" id="KW-0687">Ribonucleoprotein</keyword>
<name>A0A8E0VJX8_9TREM</name>
<dbReference type="EMBL" id="LUCM01005531">
    <property type="protein sequence ID" value="KAA0192666.1"/>
    <property type="molecule type" value="Genomic_DNA"/>
</dbReference>
<proteinExistence type="predicted"/>
<dbReference type="AlphaFoldDB" id="A0A8E0VJX8"/>
<dbReference type="OrthoDB" id="294378at2759"/>
<dbReference type="GO" id="GO:0005763">
    <property type="term" value="C:mitochondrial small ribosomal subunit"/>
    <property type="evidence" value="ECO:0007669"/>
    <property type="project" value="TreeGrafter"/>
</dbReference>
<keyword evidence="2" id="KW-0689">Ribosomal protein</keyword>
<comment type="caution">
    <text evidence="2">The sequence shown here is derived from an EMBL/GenBank/DDBJ whole genome shotgun (WGS) entry which is preliminary data.</text>
</comment>